<dbReference type="RefSeq" id="WP_138400627.1">
    <property type="nucleotide sequence ID" value="NZ_JBAFVI010000005.1"/>
</dbReference>
<proteinExistence type="predicted"/>
<dbReference type="AlphaFoldDB" id="A0A6C1KCA9"/>
<dbReference type="OrthoDB" id="9801242at2"/>
<accession>A0A6C1KCA9</accession>
<evidence type="ECO:0000313" key="2">
    <source>
        <dbReference type="EMBL" id="TLX41762.1"/>
    </source>
</evidence>
<sequence>MNPNDHLLTAREGAALLHISVPTFWRRVADGTVPKPIKIGALSRWSQAELEAVIERAKSRRVPVATEAACQA</sequence>
<dbReference type="GeneID" id="95775100"/>
<comment type="caution">
    <text evidence="2">The sequence shown here is derived from an EMBL/GenBank/DDBJ whole genome shotgun (WGS) entry which is preliminary data.</text>
</comment>
<feature type="domain" description="Helix-turn-helix" evidence="1">
    <location>
        <begin position="7"/>
        <end position="56"/>
    </location>
</feature>
<name>A0A6C1KCA9_XANAU</name>
<dbReference type="InterPro" id="IPR041657">
    <property type="entry name" value="HTH_17"/>
</dbReference>
<dbReference type="GO" id="GO:0003677">
    <property type="term" value="F:DNA binding"/>
    <property type="evidence" value="ECO:0007669"/>
    <property type="project" value="UniProtKB-KW"/>
</dbReference>
<reference evidence="2 3" key="1">
    <citation type="submission" date="2019-05" db="EMBL/GenBank/DDBJ databases">
        <authorList>
            <person name="Zhou X."/>
        </authorList>
    </citation>
    <scope>NUCLEOTIDE SEQUENCE [LARGE SCALE GENOMIC DNA]</scope>
    <source>
        <strain evidence="2 3">DSM 432</strain>
    </source>
</reference>
<evidence type="ECO:0000313" key="3">
    <source>
        <dbReference type="Proteomes" id="UP000305131"/>
    </source>
</evidence>
<dbReference type="Gene3D" id="1.10.238.160">
    <property type="match status" value="1"/>
</dbReference>
<dbReference type="Pfam" id="PF12728">
    <property type="entry name" value="HTH_17"/>
    <property type="match status" value="1"/>
</dbReference>
<gene>
    <name evidence="2" type="ORF">FBQ73_16725</name>
</gene>
<dbReference type="Proteomes" id="UP000305131">
    <property type="component" value="Unassembled WGS sequence"/>
</dbReference>
<evidence type="ECO:0000259" key="1">
    <source>
        <dbReference type="Pfam" id="PF12728"/>
    </source>
</evidence>
<protein>
    <submittedName>
        <fullName evidence="2">DNA-binding protein</fullName>
    </submittedName>
</protein>
<dbReference type="EMBL" id="VAUP01000035">
    <property type="protein sequence ID" value="TLX41762.1"/>
    <property type="molecule type" value="Genomic_DNA"/>
</dbReference>
<organism evidence="2 3">
    <name type="scientific">Xanthobacter autotrophicus</name>
    <dbReference type="NCBI Taxonomy" id="280"/>
    <lineage>
        <taxon>Bacteria</taxon>
        <taxon>Pseudomonadati</taxon>
        <taxon>Pseudomonadota</taxon>
        <taxon>Alphaproteobacteria</taxon>
        <taxon>Hyphomicrobiales</taxon>
        <taxon>Xanthobacteraceae</taxon>
        <taxon>Xanthobacter</taxon>
    </lineage>
</organism>
<keyword evidence="2" id="KW-0238">DNA-binding</keyword>